<dbReference type="GO" id="GO:0004553">
    <property type="term" value="F:hydrolase activity, hydrolyzing O-glycosyl compounds"/>
    <property type="evidence" value="ECO:0007669"/>
    <property type="project" value="InterPro"/>
</dbReference>
<dbReference type="AlphaFoldDB" id="A0AAU9CR52"/>
<keyword evidence="6" id="KW-0732">Signal</keyword>
<evidence type="ECO:0000313" key="7">
    <source>
        <dbReference type="EMBL" id="BDD12628.1"/>
    </source>
</evidence>
<dbReference type="InterPro" id="IPR006710">
    <property type="entry name" value="Glyco_hydro_43"/>
</dbReference>
<evidence type="ECO:0000256" key="5">
    <source>
        <dbReference type="RuleBase" id="RU361187"/>
    </source>
</evidence>
<dbReference type="Pfam" id="PF04616">
    <property type="entry name" value="Glyco_hydro_43"/>
    <property type="match status" value="1"/>
</dbReference>
<proteinExistence type="inferred from homology"/>
<dbReference type="SUPFAM" id="SSF75005">
    <property type="entry name" value="Arabinanase/levansucrase/invertase"/>
    <property type="match status" value="1"/>
</dbReference>
<evidence type="ECO:0000313" key="8">
    <source>
        <dbReference type="Proteomes" id="UP001348817"/>
    </source>
</evidence>
<dbReference type="EMBL" id="AP025319">
    <property type="protein sequence ID" value="BDD12628.1"/>
    <property type="molecule type" value="Genomic_DNA"/>
</dbReference>
<dbReference type="GO" id="GO:0005975">
    <property type="term" value="P:carbohydrate metabolic process"/>
    <property type="evidence" value="ECO:0007669"/>
    <property type="project" value="InterPro"/>
</dbReference>
<organism evidence="7 8">
    <name type="scientific">Fulvitalea axinellae</name>
    <dbReference type="NCBI Taxonomy" id="1182444"/>
    <lineage>
        <taxon>Bacteria</taxon>
        <taxon>Pseudomonadati</taxon>
        <taxon>Bacteroidota</taxon>
        <taxon>Cytophagia</taxon>
        <taxon>Cytophagales</taxon>
        <taxon>Persicobacteraceae</taxon>
        <taxon>Fulvitalea</taxon>
    </lineage>
</organism>
<sequence>MKQLIYLLLILSATACAPEKHGQFTYQNPIGSGIDAKGLRDCQVLRDGETWYLTGTAFPHWEGAEKNGNLNPGIPLYRSDNLKDWEFVDHIVRRPDSTKWYYRRFWAPEIQKIKGKYYATFNCRNKALGYDWQHIGYAVAHQIEGPYTVVTEDKPLARGNDLTFFEDDDGQTYAFWHEVLSDGSFWMGSAKIDLATGKFTSKPISAITSGDVEYEMDEQNNPVLVFRYGRNEKKIKTYKEWDSAGIEGAYVIKRKGTYYLFYSSWTRGYEIGYATAKNIAGPWTKAKQNPIYGGQNKGLTESRGFEYTDDPNSPYNAVGHNQIFEGPDGNLWLSCHGQSRNHKAPLLVIDPLEFDESGNIIKSTPSYTERTVSW</sequence>
<keyword evidence="7" id="KW-0614">Plasmid</keyword>
<evidence type="ECO:0000256" key="3">
    <source>
        <dbReference type="ARBA" id="ARBA00023295"/>
    </source>
</evidence>
<protein>
    <recommendedName>
        <fullName evidence="9">Beta-xylosidase</fullName>
    </recommendedName>
</protein>
<dbReference type="Proteomes" id="UP001348817">
    <property type="component" value="Plasmid pFA5"/>
</dbReference>
<comment type="similarity">
    <text evidence="1 5">Belongs to the glycosyl hydrolase 43 family.</text>
</comment>
<accession>A0AAU9CR52</accession>
<feature type="chain" id="PRO_5043493687" description="Beta-xylosidase" evidence="6">
    <location>
        <begin position="18"/>
        <end position="374"/>
    </location>
</feature>
<evidence type="ECO:0000256" key="1">
    <source>
        <dbReference type="ARBA" id="ARBA00009865"/>
    </source>
</evidence>
<keyword evidence="3 5" id="KW-0326">Glycosidase</keyword>
<geneLocation type="plasmid" evidence="7 8">
    <name>pFA5</name>
</geneLocation>
<dbReference type="InterPro" id="IPR051795">
    <property type="entry name" value="Glycosyl_Hydrlase_43"/>
</dbReference>
<dbReference type="PROSITE" id="PS51257">
    <property type="entry name" value="PROKAR_LIPOPROTEIN"/>
    <property type="match status" value="1"/>
</dbReference>
<reference evidence="7 8" key="1">
    <citation type="submission" date="2021-12" db="EMBL/GenBank/DDBJ databases">
        <title>Genome sequencing of bacteria with rrn-lacking chromosome and rrn-plasmid.</title>
        <authorList>
            <person name="Anda M."/>
            <person name="Iwasaki W."/>
        </authorList>
    </citation>
    <scope>NUCLEOTIDE SEQUENCE [LARGE SCALE GENOMIC DNA]</scope>
    <source>
        <strain evidence="7 8">DSM 100852</strain>
        <plasmid evidence="7 8">pFA5</plasmid>
    </source>
</reference>
<dbReference type="Gene3D" id="2.115.10.20">
    <property type="entry name" value="Glycosyl hydrolase domain, family 43"/>
    <property type="match status" value="1"/>
</dbReference>
<keyword evidence="8" id="KW-1185">Reference proteome</keyword>
<dbReference type="PANTHER" id="PTHR42812:SF5">
    <property type="entry name" value="ENDO-ARABINASE"/>
    <property type="match status" value="1"/>
</dbReference>
<feature type="signal peptide" evidence="6">
    <location>
        <begin position="1"/>
        <end position="17"/>
    </location>
</feature>
<evidence type="ECO:0000256" key="4">
    <source>
        <dbReference type="PIRSR" id="PIRSR606710-2"/>
    </source>
</evidence>
<gene>
    <name evidence="7" type="ORF">FUAX_50600</name>
</gene>
<evidence type="ECO:0000256" key="2">
    <source>
        <dbReference type="ARBA" id="ARBA00022801"/>
    </source>
</evidence>
<evidence type="ECO:0000256" key="6">
    <source>
        <dbReference type="SAM" id="SignalP"/>
    </source>
</evidence>
<dbReference type="PANTHER" id="PTHR42812">
    <property type="entry name" value="BETA-XYLOSIDASE"/>
    <property type="match status" value="1"/>
</dbReference>
<name>A0AAU9CR52_9BACT</name>
<feature type="site" description="Important for catalytic activity, responsible for pKa modulation of the active site Glu and correct orientation of both the proton donor and substrate" evidence="4">
    <location>
        <position position="161"/>
    </location>
</feature>
<dbReference type="RefSeq" id="WP_338395777.1">
    <property type="nucleotide sequence ID" value="NZ_AP025319.1"/>
</dbReference>
<keyword evidence="2 5" id="KW-0378">Hydrolase</keyword>
<dbReference type="KEGG" id="fax:FUAX_50600"/>
<evidence type="ECO:0008006" key="9">
    <source>
        <dbReference type="Google" id="ProtNLM"/>
    </source>
</evidence>
<dbReference type="InterPro" id="IPR023296">
    <property type="entry name" value="Glyco_hydro_beta-prop_sf"/>
</dbReference>